<evidence type="ECO:0000313" key="1">
    <source>
        <dbReference type="Proteomes" id="UP000035642"/>
    </source>
</evidence>
<proteinExistence type="predicted"/>
<protein>
    <submittedName>
        <fullName evidence="2">Secreted protein</fullName>
    </submittedName>
</protein>
<dbReference type="Proteomes" id="UP000035642">
    <property type="component" value="Unassembled WGS sequence"/>
</dbReference>
<reference evidence="2" key="2">
    <citation type="submission" date="2017-02" db="UniProtKB">
        <authorList>
            <consortium name="WormBaseParasite"/>
        </authorList>
    </citation>
    <scope>IDENTIFICATION</scope>
</reference>
<organism evidence="1 2">
    <name type="scientific">Angiostrongylus cantonensis</name>
    <name type="common">Rat lungworm</name>
    <dbReference type="NCBI Taxonomy" id="6313"/>
    <lineage>
        <taxon>Eukaryota</taxon>
        <taxon>Metazoa</taxon>
        <taxon>Ecdysozoa</taxon>
        <taxon>Nematoda</taxon>
        <taxon>Chromadorea</taxon>
        <taxon>Rhabditida</taxon>
        <taxon>Rhabditina</taxon>
        <taxon>Rhabditomorpha</taxon>
        <taxon>Strongyloidea</taxon>
        <taxon>Metastrongylidae</taxon>
        <taxon>Angiostrongylus</taxon>
    </lineage>
</organism>
<reference evidence="1" key="1">
    <citation type="submission" date="2012-09" db="EMBL/GenBank/DDBJ databases">
        <authorList>
            <person name="Martin A.A."/>
        </authorList>
    </citation>
    <scope>NUCLEOTIDE SEQUENCE</scope>
</reference>
<sequence>MFTVSRALRAIDRICGLVAGCVCRASVCVPAVVCLLHIIRKSSRIVLGLLPYGFQQMNVSSIRSSTISSEIVDDVNDTYEEIEDARTPVLVNTEEKPLRPVNQFFNSAI</sequence>
<dbReference type="AlphaFoldDB" id="A0A0K0CTH4"/>
<dbReference type="WBParaSite" id="ACAC_0000038201-mRNA-1">
    <property type="protein sequence ID" value="ACAC_0000038201-mRNA-1"/>
    <property type="gene ID" value="ACAC_0000038201"/>
</dbReference>
<evidence type="ECO:0000313" key="2">
    <source>
        <dbReference type="WBParaSite" id="ACAC_0000038201-mRNA-1"/>
    </source>
</evidence>
<name>A0A0K0CTH4_ANGCA</name>
<keyword evidence="1" id="KW-1185">Reference proteome</keyword>
<accession>A0A0K0CTH4</accession>